<reference evidence="5" key="1">
    <citation type="submission" date="2017-02" db="EMBL/GenBank/DDBJ databases">
        <authorList>
            <person name="Varghese N."/>
            <person name="Submissions S."/>
        </authorList>
    </citation>
    <scope>NUCLEOTIDE SEQUENCE [LARGE SCALE GENOMIC DNA]</scope>
    <source>
        <strain evidence="5">DSM 19608</strain>
    </source>
</reference>
<dbReference type="InterPro" id="IPR036922">
    <property type="entry name" value="Rieske_2Fe-2S_sf"/>
</dbReference>
<dbReference type="Gene3D" id="2.102.10.10">
    <property type="entry name" value="Rieske [2Fe-2S] iron-sulphur domain"/>
    <property type="match status" value="1"/>
</dbReference>
<evidence type="ECO:0000256" key="1">
    <source>
        <dbReference type="ARBA" id="ARBA00023002"/>
    </source>
</evidence>
<name>A0A1T4KZ63_VIBCI</name>
<dbReference type="InterPro" id="IPR012748">
    <property type="entry name" value="Rieske-like_NirD"/>
</dbReference>
<dbReference type="AlphaFoldDB" id="A0A1T4KZ63"/>
<dbReference type="InterPro" id="IPR017881">
    <property type="entry name" value="NirD"/>
</dbReference>
<dbReference type="Proteomes" id="UP000190834">
    <property type="component" value="Unassembled WGS sequence"/>
</dbReference>
<dbReference type="NCBIfam" id="TIGR02378">
    <property type="entry name" value="nirD_assim_sml"/>
    <property type="match status" value="1"/>
</dbReference>
<dbReference type="GO" id="GO:0042128">
    <property type="term" value="P:nitrate assimilation"/>
    <property type="evidence" value="ECO:0007669"/>
    <property type="project" value="UniProtKB-KW"/>
</dbReference>
<organism evidence="4 5">
    <name type="scientific">Vibrio cincinnatiensis DSM 19608</name>
    <dbReference type="NCBI Taxonomy" id="1123491"/>
    <lineage>
        <taxon>Bacteria</taxon>
        <taxon>Pseudomonadati</taxon>
        <taxon>Pseudomonadota</taxon>
        <taxon>Gammaproteobacteria</taxon>
        <taxon>Vibrionales</taxon>
        <taxon>Vibrionaceae</taxon>
        <taxon>Vibrio</taxon>
    </lineage>
</organism>
<sequence>MEPICYLDELIPYQGCAALIGDQQVALFYLPECQPQVYAVQNWDPISKAYVLSRGIVGDVQGVPCVASPMYKQHFNLLTGQCLEEPDIEICRWTVVIEQGRVYLVTNEVVNALSA</sequence>
<proteinExistence type="predicted"/>
<dbReference type="RefSeq" id="WP_078924803.1">
    <property type="nucleotide sequence ID" value="NZ_FUXB01000002.1"/>
</dbReference>
<feature type="domain" description="Rieske-like [2Fe-2S]" evidence="3">
    <location>
        <begin position="3"/>
        <end position="104"/>
    </location>
</feature>
<dbReference type="GeneID" id="70583394"/>
<dbReference type="GO" id="GO:0051537">
    <property type="term" value="F:2 iron, 2 sulfur cluster binding"/>
    <property type="evidence" value="ECO:0007669"/>
    <property type="project" value="InterPro"/>
</dbReference>
<dbReference type="PROSITE" id="PS51300">
    <property type="entry name" value="NIRD"/>
    <property type="match status" value="1"/>
</dbReference>
<dbReference type="STRING" id="1123491.SAMN02745782_00389"/>
<dbReference type="PANTHER" id="PTHR40562:SF1">
    <property type="entry name" value="NITRITE REDUCTASE (NADH) SMALL SUBUNIT"/>
    <property type="match status" value="1"/>
</dbReference>
<dbReference type="Pfam" id="PF13806">
    <property type="entry name" value="Rieske_2"/>
    <property type="match status" value="1"/>
</dbReference>
<gene>
    <name evidence="4" type="ORF">SAMN02745782_00389</name>
</gene>
<dbReference type="EMBL" id="FUXB01000002">
    <property type="protein sequence ID" value="SJZ47638.1"/>
    <property type="molecule type" value="Genomic_DNA"/>
</dbReference>
<evidence type="ECO:0000313" key="4">
    <source>
        <dbReference type="EMBL" id="SJZ47638.1"/>
    </source>
</evidence>
<keyword evidence="2" id="KW-0534">Nitrate assimilation</keyword>
<dbReference type="CDD" id="cd03529">
    <property type="entry name" value="Rieske_NirD"/>
    <property type="match status" value="1"/>
</dbReference>
<dbReference type="SUPFAM" id="SSF50022">
    <property type="entry name" value="ISP domain"/>
    <property type="match status" value="1"/>
</dbReference>
<evidence type="ECO:0000313" key="5">
    <source>
        <dbReference type="Proteomes" id="UP000190834"/>
    </source>
</evidence>
<evidence type="ECO:0000256" key="2">
    <source>
        <dbReference type="ARBA" id="ARBA00023063"/>
    </source>
</evidence>
<keyword evidence="1" id="KW-0560">Oxidoreductase</keyword>
<protein>
    <submittedName>
        <fullName evidence="4">Nitrite reductase (NADH) small subunit</fullName>
    </submittedName>
</protein>
<evidence type="ECO:0000259" key="3">
    <source>
        <dbReference type="Pfam" id="PF13806"/>
    </source>
</evidence>
<keyword evidence="5" id="KW-1185">Reference proteome</keyword>
<accession>A0A1T4KZ63</accession>
<dbReference type="PANTHER" id="PTHR40562">
    <property type="match status" value="1"/>
</dbReference>
<dbReference type="GO" id="GO:0008942">
    <property type="term" value="F:nitrite reductase [NAD(P)H] activity"/>
    <property type="evidence" value="ECO:0007669"/>
    <property type="project" value="InterPro"/>
</dbReference>